<keyword evidence="5" id="KW-0479">Metal-binding</keyword>
<evidence type="ECO:0000256" key="2">
    <source>
        <dbReference type="ARBA" id="ARBA00004123"/>
    </source>
</evidence>
<dbReference type="FunCoup" id="S7XGV2">
    <property type="interactions" value="245"/>
</dbReference>
<dbReference type="InterPro" id="IPR001945">
    <property type="entry name" value="RAD3/XPD"/>
</dbReference>
<evidence type="ECO:0000256" key="5">
    <source>
        <dbReference type="ARBA" id="ARBA00022723"/>
    </source>
</evidence>
<dbReference type="FunFam" id="3.40.50.300:FF:000135">
    <property type="entry name" value="DNA repair helicase RAD3, putative"/>
    <property type="match status" value="1"/>
</dbReference>
<evidence type="ECO:0000256" key="16">
    <source>
        <dbReference type="ARBA" id="ARBA00023242"/>
    </source>
</evidence>
<feature type="domain" description="Helicase ATP-binding" evidence="20">
    <location>
        <begin position="7"/>
        <end position="289"/>
    </location>
</feature>
<keyword evidence="22" id="KW-1185">Reference proteome</keyword>
<protein>
    <recommendedName>
        <fullName evidence="17">DNA 5'-3' helicase</fullName>
        <ecNumber evidence="17">5.6.2.3</ecNumber>
    </recommendedName>
</protein>
<dbReference type="PANTHER" id="PTHR11472">
    <property type="entry name" value="DNA REPAIR DEAD HELICASE RAD3/XP-D SUBFAMILY MEMBER"/>
    <property type="match status" value="1"/>
</dbReference>
<dbReference type="Pfam" id="PF06733">
    <property type="entry name" value="DEAD_2"/>
    <property type="match status" value="1"/>
</dbReference>
<evidence type="ECO:0000256" key="8">
    <source>
        <dbReference type="ARBA" id="ARBA00022801"/>
    </source>
</evidence>
<name>S7XGV2_SPRLO</name>
<dbReference type="GO" id="GO:0045951">
    <property type="term" value="P:positive regulation of mitotic recombination"/>
    <property type="evidence" value="ECO:0007669"/>
    <property type="project" value="TreeGrafter"/>
</dbReference>
<dbReference type="GO" id="GO:0046872">
    <property type="term" value="F:metal ion binding"/>
    <property type="evidence" value="ECO:0007669"/>
    <property type="project" value="UniProtKB-KW"/>
</dbReference>
<keyword evidence="16" id="KW-0539">Nucleus</keyword>
<keyword evidence="9 21" id="KW-0347">Helicase</keyword>
<dbReference type="GO" id="GO:0003684">
    <property type="term" value="F:damaged DNA binding"/>
    <property type="evidence" value="ECO:0007669"/>
    <property type="project" value="TreeGrafter"/>
</dbReference>
<evidence type="ECO:0000256" key="13">
    <source>
        <dbReference type="ARBA" id="ARBA00023125"/>
    </source>
</evidence>
<evidence type="ECO:0000259" key="20">
    <source>
        <dbReference type="PROSITE" id="PS51193"/>
    </source>
</evidence>
<dbReference type="FunFam" id="3.40.50.300:FF:000128">
    <property type="entry name" value="Putative DNA repair helicase RAD3"/>
    <property type="match status" value="1"/>
</dbReference>
<keyword evidence="8" id="KW-0378">Hydrolase</keyword>
<feature type="region of interest" description="Disordered" evidence="19">
    <location>
        <begin position="770"/>
        <end position="790"/>
    </location>
</feature>
<sequence length="790" mass="91573">MIFNISDLKVYFPYDYIYPEQYKYISEFKSLLDSSGHGLIEMGCGTGKTLSVLSVVVSYILKMKKNENGNKNIRLIYCSRTVGEIEKVLDELKNIVKYIGKYDETVNELLGVGLASRKNLCINKEVINSGNVEIECRKRIMEWSKIRCDFFDALENNFNSSENHIKNIKGIYNLDEMREYGIKNGVCPYYLVREILTECDIIVYTYNYLIDPHINDVVSKELIKEDTIVVFDEAHNIDNSCIESMSIEVKRSTLDLCTKLLKRMEDKLHSIKDAKQEERMIMQKRKNKYEQVNKTNRKLDSNGENKINTGLRITKINRKEISNCISNDQENIPGTIRNSFHFISMLKRIVEFFKAKLRTTHLTSESTLSFCRSIKDMTYIDRRSMSCTSQRLCVLISYLNLYLDEEVLALKTVSDFITLCSMHKQGFTVLFEPFDTMAQTVFNPYLRLWCLDASIAMKKIFDTAKNVIITSGTLSPPEMYTKILNFTPVKILEIGVTLDRNSITPMVITKGNDQMTLKPISDDLEFIDMGRKRTNKIDKENTITTSFSLRSDPAVVRNYAVLILEFSKIVPDGMIVFFPSYIYMEEIVSIWSETRMIDKLMKHKLVFIETPNYHESELAIKNYRKAIDEGKGAIMFCVARGKVSEGVDFEYGYGRCVIVMGVPYQFTESVRLKHRLSYMRKEYGIKENDFLTFDAIRHTAQCLGRVMRNKKDYGLMVMADHRFDQKDKKEKLPRWVLNCLDDANSNLSIDMATQIAKRFYKDMGQPVRGEGHSLLSQNDLEEMEKKVNKE</sequence>
<gene>
    <name evidence="21" type="ORF">SLOPH_2475</name>
</gene>
<comment type="caution">
    <text evidence="21">The sequence shown here is derived from an EMBL/GenBank/DDBJ whole genome shotgun (WGS) entry which is preliminary data.</text>
</comment>
<dbReference type="InterPro" id="IPR013020">
    <property type="entry name" value="Rad3/Chl1-like"/>
</dbReference>
<evidence type="ECO:0000256" key="17">
    <source>
        <dbReference type="ARBA" id="ARBA00044969"/>
    </source>
</evidence>
<dbReference type="GO" id="GO:0006289">
    <property type="term" value="P:nucleotide-excision repair"/>
    <property type="evidence" value="ECO:0007669"/>
    <property type="project" value="InterPro"/>
</dbReference>
<dbReference type="NCBIfam" id="TIGR00604">
    <property type="entry name" value="rad3"/>
    <property type="match status" value="2"/>
</dbReference>
<dbReference type="STRING" id="1358809.S7XGV2"/>
<dbReference type="Proteomes" id="UP000014978">
    <property type="component" value="Unassembled WGS sequence"/>
</dbReference>
<dbReference type="InParanoid" id="S7XGV2"/>
<dbReference type="SUPFAM" id="SSF52540">
    <property type="entry name" value="P-loop containing nucleoside triphosphate hydrolases"/>
    <property type="match status" value="1"/>
</dbReference>
<dbReference type="InterPro" id="IPR010614">
    <property type="entry name" value="RAD3-like_helicase_DEAD"/>
</dbReference>
<dbReference type="InterPro" id="IPR027417">
    <property type="entry name" value="P-loop_NTPase"/>
</dbReference>
<comment type="catalytic activity">
    <reaction evidence="18">
        <text>ATP + H2O = ADP + phosphate + H(+)</text>
        <dbReference type="Rhea" id="RHEA:13065"/>
        <dbReference type="ChEBI" id="CHEBI:15377"/>
        <dbReference type="ChEBI" id="CHEBI:15378"/>
        <dbReference type="ChEBI" id="CHEBI:30616"/>
        <dbReference type="ChEBI" id="CHEBI:43474"/>
        <dbReference type="ChEBI" id="CHEBI:456216"/>
        <dbReference type="EC" id="5.6.2.3"/>
    </reaction>
</comment>
<evidence type="ECO:0000256" key="11">
    <source>
        <dbReference type="ARBA" id="ARBA00023004"/>
    </source>
</evidence>
<dbReference type="GO" id="GO:0005524">
    <property type="term" value="F:ATP binding"/>
    <property type="evidence" value="ECO:0007669"/>
    <property type="project" value="UniProtKB-KW"/>
</dbReference>
<dbReference type="GO" id="GO:0043139">
    <property type="term" value="F:5'-3' DNA helicase activity"/>
    <property type="evidence" value="ECO:0007669"/>
    <property type="project" value="UniProtKB-EC"/>
</dbReference>
<dbReference type="Gene3D" id="3.40.50.300">
    <property type="entry name" value="P-loop containing nucleotide triphosphate hydrolases"/>
    <property type="match status" value="2"/>
</dbReference>
<dbReference type="InterPro" id="IPR006554">
    <property type="entry name" value="Helicase-like_DEXD_c2"/>
</dbReference>
<keyword evidence="6" id="KW-0547">Nucleotide-binding</keyword>
<keyword evidence="11" id="KW-0408">Iron</keyword>
<dbReference type="GO" id="GO:0051539">
    <property type="term" value="F:4 iron, 4 sulfur cluster binding"/>
    <property type="evidence" value="ECO:0007669"/>
    <property type="project" value="UniProtKB-KW"/>
</dbReference>
<evidence type="ECO:0000256" key="10">
    <source>
        <dbReference type="ARBA" id="ARBA00022840"/>
    </source>
</evidence>
<dbReference type="SMART" id="SM00491">
    <property type="entry name" value="HELICc2"/>
    <property type="match status" value="1"/>
</dbReference>
<dbReference type="OrthoDB" id="272481at2759"/>
<evidence type="ECO:0000256" key="7">
    <source>
        <dbReference type="ARBA" id="ARBA00022763"/>
    </source>
</evidence>
<keyword evidence="10" id="KW-0067">ATP-binding</keyword>
<dbReference type="EMBL" id="ATCN01000905">
    <property type="protein sequence ID" value="EPR78274.1"/>
    <property type="molecule type" value="Genomic_DNA"/>
</dbReference>
<dbReference type="AlphaFoldDB" id="S7XGV2"/>
<evidence type="ECO:0000313" key="22">
    <source>
        <dbReference type="Proteomes" id="UP000014978"/>
    </source>
</evidence>
<dbReference type="GO" id="GO:0006366">
    <property type="term" value="P:transcription by RNA polymerase II"/>
    <property type="evidence" value="ECO:0007669"/>
    <property type="project" value="TreeGrafter"/>
</dbReference>
<organism evidence="21 22">
    <name type="scientific">Spraguea lophii (strain 42_110)</name>
    <name type="common">Microsporidian parasite</name>
    <dbReference type="NCBI Taxonomy" id="1358809"/>
    <lineage>
        <taxon>Eukaryota</taxon>
        <taxon>Fungi</taxon>
        <taxon>Fungi incertae sedis</taxon>
        <taxon>Microsporidia</taxon>
        <taxon>Spragueidae</taxon>
        <taxon>Spraguea</taxon>
    </lineage>
</organism>
<evidence type="ECO:0000313" key="21">
    <source>
        <dbReference type="EMBL" id="EPR78274.1"/>
    </source>
</evidence>
<reference evidence="22" key="1">
    <citation type="journal article" date="2013" name="PLoS Genet.">
        <title>The genome of Spraguea lophii and the basis of host-microsporidian interactions.</title>
        <authorList>
            <person name="Campbell S.E."/>
            <person name="Williams T.A."/>
            <person name="Yousuf A."/>
            <person name="Soanes D.M."/>
            <person name="Paszkiewicz K.H."/>
            <person name="Williams B.A.P."/>
        </authorList>
    </citation>
    <scope>NUCLEOTIDE SEQUENCE [LARGE SCALE GENOMIC DNA]</scope>
    <source>
        <strain evidence="22">42_110</strain>
    </source>
</reference>
<dbReference type="HOGENOM" id="CLU_011312_1_0_1"/>
<keyword evidence="14" id="KW-0234">DNA repair</keyword>
<dbReference type="SMART" id="SM00488">
    <property type="entry name" value="DEXDc2"/>
    <property type="match status" value="1"/>
</dbReference>
<dbReference type="CDD" id="cd18788">
    <property type="entry name" value="SF2_C_XPD"/>
    <property type="match status" value="1"/>
</dbReference>
<dbReference type="GO" id="GO:0000112">
    <property type="term" value="C:nucleotide-excision repair factor 3 complex"/>
    <property type="evidence" value="ECO:0007669"/>
    <property type="project" value="UniProtKB-ARBA"/>
</dbReference>
<dbReference type="Pfam" id="PF13307">
    <property type="entry name" value="Helicase_C_2"/>
    <property type="match status" value="1"/>
</dbReference>
<evidence type="ECO:0000256" key="14">
    <source>
        <dbReference type="ARBA" id="ARBA00023204"/>
    </source>
</evidence>
<keyword evidence="7" id="KW-0227">DNA damage</keyword>
<evidence type="ECO:0000256" key="3">
    <source>
        <dbReference type="ARBA" id="ARBA00009146"/>
    </source>
</evidence>
<dbReference type="OMA" id="WQTMGIL"/>
<evidence type="ECO:0000256" key="15">
    <source>
        <dbReference type="ARBA" id="ARBA00023235"/>
    </source>
</evidence>
<dbReference type="VEuPathDB" id="MicrosporidiaDB:SLOPH_2475"/>
<evidence type="ECO:0000256" key="19">
    <source>
        <dbReference type="SAM" id="MobiDB-lite"/>
    </source>
</evidence>
<accession>S7XGV2</accession>
<proteinExistence type="inferred from homology"/>
<dbReference type="PRINTS" id="PR00852">
    <property type="entry name" value="XRODRMPGMNTD"/>
</dbReference>
<keyword evidence="12" id="KW-0411">Iron-sulfur</keyword>
<evidence type="ECO:0000256" key="4">
    <source>
        <dbReference type="ARBA" id="ARBA00022485"/>
    </source>
</evidence>
<evidence type="ECO:0000256" key="9">
    <source>
        <dbReference type="ARBA" id="ARBA00022806"/>
    </source>
</evidence>
<dbReference type="PROSITE" id="PS51193">
    <property type="entry name" value="HELICASE_ATP_BIND_2"/>
    <property type="match status" value="1"/>
</dbReference>
<dbReference type="InterPro" id="IPR010643">
    <property type="entry name" value="HBB"/>
</dbReference>
<keyword evidence="13" id="KW-0238">DNA-binding</keyword>
<evidence type="ECO:0000256" key="18">
    <source>
        <dbReference type="ARBA" id="ARBA00048954"/>
    </source>
</evidence>
<comment type="similarity">
    <text evidence="3">Belongs to the helicase family. RAD3/XPD subfamily.</text>
</comment>
<keyword evidence="15" id="KW-0413">Isomerase</keyword>
<evidence type="ECO:0000256" key="12">
    <source>
        <dbReference type="ARBA" id="ARBA00023014"/>
    </source>
</evidence>
<evidence type="ECO:0000256" key="6">
    <source>
        <dbReference type="ARBA" id="ARBA00022741"/>
    </source>
</evidence>
<keyword evidence="4" id="KW-0004">4Fe-4S</keyword>
<dbReference type="Pfam" id="PF06777">
    <property type="entry name" value="HBB"/>
    <property type="match status" value="1"/>
</dbReference>
<dbReference type="PANTHER" id="PTHR11472:SF1">
    <property type="entry name" value="GENERAL TRANSCRIPTION AND DNA REPAIR FACTOR IIH HELICASE SUBUNIT XPD"/>
    <property type="match status" value="1"/>
</dbReference>
<dbReference type="GO" id="GO:0016818">
    <property type="term" value="F:hydrolase activity, acting on acid anhydrides, in phosphorus-containing anhydrides"/>
    <property type="evidence" value="ECO:0007669"/>
    <property type="project" value="InterPro"/>
</dbReference>
<comment type="subcellular location">
    <subcellularLocation>
        <location evidence="2">Nucleus</location>
    </subcellularLocation>
</comment>
<evidence type="ECO:0000256" key="1">
    <source>
        <dbReference type="ARBA" id="ARBA00001966"/>
    </source>
</evidence>
<dbReference type="InterPro" id="IPR014013">
    <property type="entry name" value="Helic_SF1/SF2_ATP-bd_DinG/Rad3"/>
</dbReference>
<dbReference type="InterPro" id="IPR045028">
    <property type="entry name" value="DinG/Rad3-like"/>
</dbReference>
<dbReference type="EC" id="5.6.2.3" evidence="17"/>
<dbReference type="InterPro" id="IPR006555">
    <property type="entry name" value="ATP-dep_Helicase_C"/>
</dbReference>
<comment type="cofactor">
    <cofactor evidence="1">
        <name>[4Fe-4S] cluster</name>
        <dbReference type="ChEBI" id="CHEBI:49883"/>
    </cofactor>
</comment>